<gene>
    <name evidence="1" type="ORF">ABENE_20755</name>
</gene>
<protein>
    <submittedName>
        <fullName evidence="1">Uncharacterized protein</fullName>
    </submittedName>
</protein>
<proteinExistence type="predicted"/>
<name>V4QUE0_9CAUL</name>
<accession>V4QUE0</accession>
<dbReference type="Proteomes" id="UP000017837">
    <property type="component" value="Unassembled WGS sequence"/>
</dbReference>
<dbReference type="AlphaFoldDB" id="V4QUE0"/>
<comment type="caution">
    <text evidence="1">The sequence shown here is derived from an EMBL/GenBank/DDBJ whole genome shotgun (WGS) entry which is preliminary data.</text>
</comment>
<sequence length="31" mass="3609">MMGKAKVAQAAFFYEFEREHHVLFGHVILSD</sequence>
<evidence type="ECO:0000313" key="1">
    <source>
        <dbReference type="EMBL" id="ESQ82783.1"/>
    </source>
</evidence>
<evidence type="ECO:0000313" key="2">
    <source>
        <dbReference type="Proteomes" id="UP000017837"/>
    </source>
</evidence>
<reference evidence="1 2" key="1">
    <citation type="journal article" date="2014" name="Nature">
        <title>Sequential evolution of bacterial morphology by co-option of a developmental regulator.</title>
        <authorList>
            <person name="Jiang C."/>
            <person name="Brown P.J."/>
            <person name="Ducret A."/>
            <person name="Brun Y.V."/>
        </authorList>
    </citation>
    <scope>NUCLEOTIDE SEQUENCE [LARGE SCALE GENOMIC DNA]</scope>
    <source>
        <strain evidence="1 2">DSM 16100</strain>
    </source>
</reference>
<keyword evidence="2" id="KW-1185">Reference proteome</keyword>
<dbReference type="EMBL" id="AWGB01000074">
    <property type="protein sequence ID" value="ESQ82783.1"/>
    <property type="molecule type" value="Genomic_DNA"/>
</dbReference>
<dbReference type="PATRIC" id="fig|1121022.4.peg.4252"/>
<organism evidence="1 2">
    <name type="scientific">Asticcacaulis benevestitus DSM 16100 = ATCC BAA-896</name>
    <dbReference type="NCBI Taxonomy" id="1121022"/>
    <lineage>
        <taxon>Bacteria</taxon>
        <taxon>Pseudomonadati</taxon>
        <taxon>Pseudomonadota</taxon>
        <taxon>Alphaproteobacteria</taxon>
        <taxon>Caulobacterales</taxon>
        <taxon>Caulobacteraceae</taxon>
        <taxon>Asticcacaulis</taxon>
    </lineage>
</organism>